<evidence type="ECO:0000256" key="7">
    <source>
        <dbReference type="SAM" id="Phobius"/>
    </source>
</evidence>
<dbReference type="AlphaFoldDB" id="A0A9X4GZG1"/>
<dbReference type="NCBIfam" id="NF040736">
    <property type="entry name" value="efflux_SaoE"/>
    <property type="match status" value="1"/>
</dbReference>
<feature type="transmembrane region" description="Helical" evidence="7">
    <location>
        <begin position="21"/>
        <end position="39"/>
    </location>
</feature>
<dbReference type="PANTHER" id="PTHR34184">
    <property type="entry name" value="UPF0718 PROTEIN YCGR"/>
    <property type="match status" value="1"/>
</dbReference>
<feature type="transmembrane region" description="Helical" evidence="7">
    <location>
        <begin position="90"/>
        <end position="112"/>
    </location>
</feature>
<evidence type="ECO:0000256" key="4">
    <source>
        <dbReference type="ARBA" id="ARBA00022692"/>
    </source>
</evidence>
<keyword evidence="5 7" id="KW-1133">Transmembrane helix</keyword>
<gene>
    <name evidence="8" type="ORF">L7E55_10285</name>
</gene>
<keyword evidence="4 7" id="KW-0812">Transmembrane</keyword>
<name>A0A9X4GZG1_9FIRM</name>
<protein>
    <submittedName>
        <fullName evidence="8">Permease</fullName>
    </submittedName>
</protein>
<dbReference type="GO" id="GO:0005886">
    <property type="term" value="C:plasma membrane"/>
    <property type="evidence" value="ECO:0007669"/>
    <property type="project" value="UniProtKB-SubCell"/>
</dbReference>
<dbReference type="PANTHER" id="PTHR34184:SF4">
    <property type="entry name" value="UPF0718 PROTEIN YCGR"/>
    <property type="match status" value="1"/>
</dbReference>
<evidence type="ECO:0000256" key="3">
    <source>
        <dbReference type="ARBA" id="ARBA00022475"/>
    </source>
</evidence>
<feature type="transmembrane region" description="Helical" evidence="7">
    <location>
        <begin position="60"/>
        <end position="84"/>
    </location>
</feature>
<evidence type="ECO:0000313" key="9">
    <source>
        <dbReference type="Proteomes" id="UP001154312"/>
    </source>
</evidence>
<comment type="similarity">
    <text evidence="2">Belongs to the UPF0718 family.</text>
</comment>
<evidence type="ECO:0000256" key="1">
    <source>
        <dbReference type="ARBA" id="ARBA00004651"/>
    </source>
</evidence>
<feature type="transmembrane region" description="Helical" evidence="7">
    <location>
        <begin position="280"/>
        <end position="298"/>
    </location>
</feature>
<dbReference type="InterPro" id="IPR052923">
    <property type="entry name" value="UPF0718"/>
</dbReference>
<keyword evidence="3" id="KW-1003">Cell membrane</keyword>
<evidence type="ECO:0000313" key="8">
    <source>
        <dbReference type="EMBL" id="MDF9408737.1"/>
    </source>
</evidence>
<dbReference type="Pfam" id="PF03773">
    <property type="entry name" value="ArsP_1"/>
    <property type="match status" value="1"/>
</dbReference>
<dbReference type="Proteomes" id="UP001154312">
    <property type="component" value="Unassembled WGS sequence"/>
</dbReference>
<keyword evidence="9" id="KW-1185">Reference proteome</keyword>
<organism evidence="8 9">
    <name type="scientific">Pelotomaculum isophthalicicum JI</name>
    <dbReference type="NCBI Taxonomy" id="947010"/>
    <lineage>
        <taxon>Bacteria</taxon>
        <taxon>Bacillati</taxon>
        <taxon>Bacillota</taxon>
        <taxon>Clostridia</taxon>
        <taxon>Eubacteriales</taxon>
        <taxon>Desulfotomaculaceae</taxon>
        <taxon>Pelotomaculum</taxon>
    </lineage>
</organism>
<feature type="transmembrane region" description="Helical" evidence="7">
    <location>
        <begin position="214"/>
        <end position="231"/>
    </location>
</feature>
<dbReference type="EMBL" id="JAKOAV010000018">
    <property type="protein sequence ID" value="MDF9408737.1"/>
    <property type="molecule type" value="Genomic_DNA"/>
</dbReference>
<sequence length="363" mass="38406">MDIIEILKKVILAAIDILNGASFWLVLSFILAGALHNILSPARFQRVLGNRRFSSIIKATLSGMLLPVCSCGVIPLGIGLYYSGAYLGPTLAFMTATPIINPAAVILAYGLLGPQIATVYLITGFLAPVLIGSIGNLLAGREIHAPGTENPGELVELEPGEAPGLGQKLRSGLYWGFTDLGVQVSKYVVIGMLLAGVITTLVPPVFIQQFLGNPGLISLAGIAVLGAIMYVCAVGHIPFVAALVASGAAPGIAITFLMTGAATNLPELISIYKMIGKRAAAIYTLTLVSVSLLIGYLTNKWLLPGFIPFFDLTQTRQTVGFANKLIFSAPEPLQYLCSAIILCLGFYSLWPGIARYLARERSA</sequence>
<comment type="caution">
    <text evidence="8">The sequence shown here is derived from an EMBL/GenBank/DDBJ whole genome shotgun (WGS) entry which is preliminary data.</text>
</comment>
<evidence type="ECO:0000256" key="2">
    <source>
        <dbReference type="ARBA" id="ARBA00006386"/>
    </source>
</evidence>
<evidence type="ECO:0000256" key="6">
    <source>
        <dbReference type="ARBA" id="ARBA00023136"/>
    </source>
</evidence>
<evidence type="ECO:0000256" key="5">
    <source>
        <dbReference type="ARBA" id="ARBA00022989"/>
    </source>
</evidence>
<proteinExistence type="inferred from homology"/>
<comment type="subcellular location">
    <subcellularLocation>
        <location evidence="1">Cell membrane</location>
        <topology evidence="1">Multi-pass membrane protein</topology>
    </subcellularLocation>
</comment>
<feature type="transmembrane region" description="Helical" evidence="7">
    <location>
        <begin position="333"/>
        <end position="358"/>
    </location>
</feature>
<keyword evidence="6 7" id="KW-0472">Membrane</keyword>
<reference evidence="8" key="1">
    <citation type="submission" date="2022-02" db="EMBL/GenBank/DDBJ databases">
        <authorList>
            <person name="Leng L."/>
        </authorList>
    </citation>
    <scope>NUCLEOTIDE SEQUENCE</scope>
    <source>
        <strain evidence="8">JI</strain>
    </source>
</reference>
<feature type="transmembrane region" description="Helical" evidence="7">
    <location>
        <begin position="187"/>
        <end position="207"/>
    </location>
</feature>
<dbReference type="InterPro" id="IPR005524">
    <property type="entry name" value="DUF318"/>
</dbReference>
<accession>A0A9X4GZG1</accession>
<feature type="transmembrane region" description="Helical" evidence="7">
    <location>
        <begin position="119"/>
        <end position="139"/>
    </location>
</feature>